<dbReference type="PANTHER" id="PTHR22847">
    <property type="entry name" value="WD40 REPEAT PROTEIN"/>
    <property type="match status" value="1"/>
</dbReference>
<dbReference type="SMART" id="SM00320">
    <property type="entry name" value="WD40"/>
    <property type="match status" value="5"/>
</dbReference>
<dbReference type="Gene3D" id="2.130.10.10">
    <property type="entry name" value="YVTN repeat-like/Quinoprotein amine dehydrogenase"/>
    <property type="match status" value="2"/>
</dbReference>
<evidence type="ECO:0000256" key="1">
    <source>
        <dbReference type="ARBA" id="ARBA00022574"/>
    </source>
</evidence>
<keyword evidence="2" id="KW-0677">Repeat</keyword>
<dbReference type="InterPro" id="IPR001680">
    <property type="entry name" value="WD40_rpt"/>
</dbReference>
<proteinExistence type="predicted"/>
<dbReference type="InterPro" id="IPR015943">
    <property type="entry name" value="WD40/YVTN_repeat-like_dom_sf"/>
</dbReference>
<feature type="repeat" description="WD" evidence="3">
    <location>
        <begin position="620"/>
        <end position="651"/>
    </location>
</feature>
<gene>
    <name evidence="5" type="ORF">HK097_009078</name>
</gene>
<dbReference type="PROSITE" id="PS00678">
    <property type="entry name" value="WD_REPEATS_1"/>
    <property type="match status" value="1"/>
</dbReference>
<dbReference type="EMBL" id="JADGJD010000574">
    <property type="protein sequence ID" value="KAJ3049936.1"/>
    <property type="molecule type" value="Genomic_DNA"/>
</dbReference>
<feature type="coiled-coil region" evidence="4">
    <location>
        <begin position="393"/>
        <end position="448"/>
    </location>
</feature>
<evidence type="ECO:0000313" key="6">
    <source>
        <dbReference type="Proteomes" id="UP001212841"/>
    </source>
</evidence>
<evidence type="ECO:0000256" key="3">
    <source>
        <dbReference type="PROSITE-ProRule" id="PRU00221"/>
    </source>
</evidence>
<feature type="coiled-coil region" evidence="4">
    <location>
        <begin position="218"/>
        <end position="325"/>
    </location>
</feature>
<feature type="coiled-coil region" evidence="4">
    <location>
        <begin position="145"/>
        <end position="186"/>
    </location>
</feature>
<dbReference type="InterPro" id="IPR036322">
    <property type="entry name" value="WD40_repeat_dom_sf"/>
</dbReference>
<accession>A0AAD5SB23</accession>
<dbReference type="Pfam" id="PF00400">
    <property type="entry name" value="WD40"/>
    <property type="match status" value="3"/>
</dbReference>
<feature type="coiled-coil region" evidence="4">
    <location>
        <begin position="19"/>
        <end position="95"/>
    </location>
</feature>
<dbReference type="PROSITE" id="PS50082">
    <property type="entry name" value="WD_REPEATS_2"/>
    <property type="match status" value="3"/>
</dbReference>
<keyword evidence="4" id="KW-0175">Coiled coil</keyword>
<name>A0AAD5SB23_9FUNG</name>
<dbReference type="PANTHER" id="PTHR22847:SF637">
    <property type="entry name" value="WD REPEAT DOMAIN 5B"/>
    <property type="match status" value="1"/>
</dbReference>
<protein>
    <submittedName>
        <fullName evidence="5">Uncharacterized protein</fullName>
    </submittedName>
</protein>
<feature type="repeat" description="WD" evidence="3">
    <location>
        <begin position="707"/>
        <end position="748"/>
    </location>
</feature>
<reference evidence="5" key="1">
    <citation type="submission" date="2020-05" db="EMBL/GenBank/DDBJ databases">
        <title>Phylogenomic resolution of chytrid fungi.</title>
        <authorList>
            <person name="Stajich J.E."/>
            <person name="Amses K."/>
            <person name="Simmons R."/>
            <person name="Seto K."/>
            <person name="Myers J."/>
            <person name="Bonds A."/>
            <person name="Quandt C.A."/>
            <person name="Barry K."/>
            <person name="Liu P."/>
            <person name="Grigoriev I."/>
            <person name="Longcore J.E."/>
            <person name="James T.Y."/>
        </authorList>
    </citation>
    <scope>NUCLEOTIDE SEQUENCE</scope>
    <source>
        <strain evidence="5">JEL0318</strain>
    </source>
</reference>
<dbReference type="InterPro" id="IPR019775">
    <property type="entry name" value="WD40_repeat_CS"/>
</dbReference>
<dbReference type="CDD" id="cd00200">
    <property type="entry name" value="WD40"/>
    <property type="match status" value="1"/>
</dbReference>
<dbReference type="AlphaFoldDB" id="A0AAD5SB23"/>
<dbReference type="PROSITE" id="PS50294">
    <property type="entry name" value="WD_REPEATS_REGION"/>
    <property type="match status" value="3"/>
</dbReference>
<feature type="coiled-coil region" evidence="4">
    <location>
        <begin position="488"/>
        <end position="522"/>
    </location>
</feature>
<sequence length="812" mass="92313">MVARGALTAHAARCQYKAVAELIENLTSANDVIAKKESENAALRSDVHRAKEESARRERTIEGLNLKSRNHVDEIQSLSAKLDNLKKEVAERDEQIQSIAIFKREVEIHEQHKTGFEKKILELNTLIDSMQRTAQKANIANQMQVEEARSQLETSQRQLEASESQSEELQKRLDAAEKQLEASRWAILKDAGSTQQQEALQLLEVESKRRAGKQQGIIVGLQNKISEKNRLIHEHETKIAAFKKAKVEQYAEAIEEFVQSRLEEVKKENEERLQALEANLATLEKRKDDEKKVHESTVHHLNTIVKNLRHEVQEQQRTIQNLTTTVTEKTHEVLVLHEETENLRASMRVLEIESAETHQITEDLRDALKTKDHELAESKQTVTSLTARMERDRTTYRQQMTQWRTQLDAKEREKAGLHEKIENIQGLVGVLKEEKRQQKQQLRRLAVENDGLKEGKHRQLEQHQAAPAAEAVMEGQQQIIHQLEQRERLKQQAVVRELRIEIDTLKRQKADGEQQIRALRDSGRKLKNDRVWQEERIDEMSGVLWNLDPEKRMSLDQSARVAKGVQVETLDATSSNVVCHPVDGSCAIALSANGNLVLIAMPDDTVVGWNISSNKEILRLVGHTAPITSVTMSDDENYILTGSEDTTAKLWLRMPTDNLFELFKSFEGHTNHVRCVAMHESKWVLTGSRDRTAMLWDIENTNVLSCFVGHSDEVLAGCISGDGNIVVTGSADNTAKIWHAQTGEHLFNLDQEHPAPVRFVATTEDGNRCVTYGINKVVTVWNYPERTFGWGEAEVLCVLKGAEKFVSREDGV</sequence>
<evidence type="ECO:0000313" key="5">
    <source>
        <dbReference type="EMBL" id="KAJ3049936.1"/>
    </source>
</evidence>
<evidence type="ECO:0000256" key="4">
    <source>
        <dbReference type="SAM" id="Coils"/>
    </source>
</evidence>
<feature type="non-terminal residue" evidence="5">
    <location>
        <position position="812"/>
    </location>
</feature>
<feature type="repeat" description="WD" evidence="3">
    <location>
        <begin position="666"/>
        <end position="706"/>
    </location>
</feature>
<dbReference type="GO" id="GO:1990234">
    <property type="term" value="C:transferase complex"/>
    <property type="evidence" value="ECO:0007669"/>
    <property type="project" value="UniProtKB-ARBA"/>
</dbReference>
<organism evidence="5 6">
    <name type="scientific">Rhizophlyctis rosea</name>
    <dbReference type="NCBI Taxonomy" id="64517"/>
    <lineage>
        <taxon>Eukaryota</taxon>
        <taxon>Fungi</taxon>
        <taxon>Fungi incertae sedis</taxon>
        <taxon>Chytridiomycota</taxon>
        <taxon>Chytridiomycota incertae sedis</taxon>
        <taxon>Chytridiomycetes</taxon>
        <taxon>Rhizophlyctidales</taxon>
        <taxon>Rhizophlyctidaceae</taxon>
        <taxon>Rhizophlyctis</taxon>
    </lineage>
</organism>
<dbReference type="SUPFAM" id="SSF50978">
    <property type="entry name" value="WD40 repeat-like"/>
    <property type="match status" value="1"/>
</dbReference>
<dbReference type="Proteomes" id="UP001212841">
    <property type="component" value="Unassembled WGS sequence"/>
</dbReference>
<keyword evidence="6" id="KW-1185">Reference proteome</keyword>
<keyword evidence="1 3" id="KW-0853">WD repeat</keyword>
<comment type="caution">
    <text evidence="5">The sequence shown here is derived from an EMBL/GenBank/DDBJ whole genome shotgun (WGS) entry which is preliminary data.</text>
</comment>
<evidence type="ECO:0000256" key="2">
    <source>
        <dbReference type="ARBA" id="ARBA00022737"/>
    </source>
</evidence>